<accession>A0AAN2CA92</accession>
<keyword evidence="3" id="KW-1185">Reference proteome</keyword>
<feature type="domain" description="Peptidase S53" evidence="1">
    <location>
        <begin position="98"/>
        <end position="461"/>
    </location>
</feature>
<dbReference type="KEGG" id="vab:WPS_21120"/>
<dbReference type="GO" id="GO:0006508">
    <property type="term" value="P:proteolysis"/>
    <property type="evidence" value="ECO:0007669"/>
    <property type="project" value="InterPro"/>
</dbReference>
<dbReference type="SUPFAM" id="SSF52743">
    <property type="entry name" value="Subtilisin-like"/>
    <property type="match status" value="1"/>
</dbReference>
<dbReference type="InterPro" id="IPR030400">
    <property type="entry name" value="Sedolisin_dom"/>
</dbReference>
<organism evidence="2 3">
    <name type="scientific">Vulcanimicrobium alpinum</name>
    <dbReference type="NCBI Taxonomy" id="3016050"/>
    <lineage>
        <taxon>Bacteria</taxon>
        <taxon>Bacillati</taxon>
        <taxon>Vulcanimicrobiota</taxon>
        <taxon>Vulcanimicrobiia</taxon>
        <taxon>Vulcanimicrobiales</taxon>
        <taxon>Vulcanimicrobiaceae</taxon>
        <taxon>Vulcanimicrobium</taxon>
    </lineage>
</organism>
<dbReference type="InterPro" id="IPR036852">
    <property type="entry name" value="Peptidase_S8/S53_dom_sf"/>
</dbReference>
<dbReference type="InterPro" id="IPR050819">
    <property type="entry name" value="Tripeptidyl-peptidase_I"/>
</dbReference>
<evidence type="ECO:0000313" key="3">
    <source>
        <dbReference type="Proteomes" id="UP001317532"/>
    </source>
</evidence>
<dbReference type="AlphaFoldDB" id="A0AAN2CA92"/>
<dbReference type="EMBL" id="AP025523">
    <property type="protein sequence ID" value="BDE06836.1"/>
    <property type="molecule type" value="Genomic_DNA"/>
</dbReference>
<dbReference type="GO" id="GO:0008240">
    <property type="term" value="F:tripeptidyl-peptidase activity"/>
    <property type="evidence" value="ECO:0007669"/>
    <property type="project" value="TreeGrafter"/>
</dbReference>
<proteinExistence type="predicted"/>
<dbReference type="PROSITE" id="PS51695">
    <property type="entry name" value="SEDOLISIN"/>
    <property type="match status" value="1"/>
</dbReference>
<dbReference type="PANTHER" id="PTHR14218:SF15">
    <property type="entry name" value="TRIPEPTIDYL-PEPTIDASE 1"/>
    <property type="match status" value="1"/>
</dbReference>
<gene>
    <name evidence="2" type="ORF">WPS_21120</name>
</gene>
<dbReference type="Gene3D" id="3.40.50.200">
    <property type="entry name" value="Peptidase S8/S53 domain"/>
    <property type="match status" value="1"/>
</dbReference>
<name>A0AAN2CA92_UNVUL</name>
<dbReference type="PROSITE" id="PS51257">
    <property type="entry name" value="PROKAR_LIPOPROTEIN"/>
    <property type="match status" value="1"/>
</dbReference>
<protein>
    <recommendedName>
        <fullName evidence="1">Peptidase S53 domain-containing protein</fullName>
    </recommendedName>
</protein>
<sequence length="461" mass="47019">MRGFWVLTRKRVSVLKFSRTRILAFALLAAMLAGCGAGGYTLPSASAGGGRTTASATTSTGGFVYDVNPHVLLANAQDTPDAFPLKPSQCVAAFGLACYTPQLIRSAYDVPSTLTGAGRTIVIVDAYGSPTIKSDLHTFDLIFGLPDPPSFSIVYPGGSPTYNPLQHHGETGWAEETSLDVEWSHAIAPGANIVLVVAANNGGDVLDNAVKYAVAHKLGDVISQSYGAPEAAIRGNGNNLQDQQAHANFVAAANAGISVLASAGDSGAGNGATFDNALFPASDPLVTGVGGTNLFMSDTGVYTNETVWNDKTGCPFTCKDGIFGASGGAPSVLFPVPSFQAALGATKRTSADVSYNASVYTAVLTYLGFLGPGKNGLYFFGGTSEGAPQWAGIVALAGQQAGHSIGYLNPKLYAASATAFHDVTVGNNSFGSPGFSATAGFDVPTGLGSPDAAKIISAIGH</sequence>
<dbReference type="PANTHER" id="PTHR14218">
    <property type="entry name" value="PROTEASE S8 TRIPEPTIDYL PEPTIDASE I CLN2"/>
    <property type="match status" value="1"/>
</dbReference>
<evidence type="ECO:0000259" key="1">
    <source>
        <dbReference type="PROSITE" id="PS51695"/>
    </source>
</evidence>
<dbReference type="CDD" id="cd04056">
    <property type="entry name" value="Peptidases_S53"/>
    <property type="match status" value="1"/>
</dbReference>
<evidence type="ECO:0000313" key="2">
    <source>
        <dbReference type="EMBL" id="BDE06836.1"/>
    </source>
</evidence>
<reference evidence="2 3" key="1">
    <citation type="journal article" date="2022" name="ISME Commun">
        <title>Vulcanimicrobium alpinus gen. nov. sp. nov., the first cultivated representative of the candidate phylum 'Eremiobacterota', is a metabolically versatile aerobic anoxygenic phototroph.</title>
        <authorList>
            <person name="Yabe S."/>
            <person name="Muto K."/>
            <person name="Abe K."/>
            <person name="Yokota A."/>
            <person name="Staudigel H."/>
            <person name="Tebo B.M."/>
        </authorList>
    </citation>
    <scope>NUCLEOTIDE SEQUENCE [LARGE SCALE GENOMIC DNA]</scope>
    <source>
        <strain evidence="2 3">WC8-2</strain>
    </source>
</reference>
<dbReference type="GO" id="GO:0004252">
    <property type="term" value="F:serine-type endopeptidase activity"/>
    <property type="evidence" value="ECO:0007669"/>
    <property type="project" value="InterPro"/>
</dbReference>
<dbReference type="Proteomes" id="UP001317532">
    <property type="component" value="Chromosome"/>
</dbReference>